<dbReference type="InterPro" id="IPR018490">
    <property type="entry name" value="cNMP-bd_dom_sf"/>
</dbReference>
<proteinExistence type="predicted"/>
<comment type="caution">
    <text evidence="2">The sequence shown here is derived from an EMBL/GenBank/DDBJ whole genome shotgun (WGS) entry which is preliminary data.</text>
</comment>
<evidence type="ECO:0000259" key="1">
    <source>
        <dbReference type="PROSITE" id="PS50042"/>
    </source>
</evidence>
<name>A0A0P9CV76_9CHLR</name>
<dbReference type="PRINTS" id="PR00103">
    <property type="entry name" value="CAMPKINASE"/>
</dbReference>
<dbReference type="PANTHER" id="PTHR23011:SF28">
    <property type="entry name" value="CYCLIC NUCLEOTIDE-BINDING DOMAIN CONTAINING PROTEIN"/>
    <property type="match status" value="1"/>
</dbReference>
<gene>
    <name evidence="2" type="ORF">SE17_31920</name>
</gene>
<dbReference type="EMBL" id="LJCR01001890">
    <property type="protein sequence ID" value="KPV49561.1"/>
    <property type="molecule type" value="Genomic_DNA"/>
</dbReference>
<sequence length="169" mass="18656">MTNPKLIDHLRRAEIFLGLVDSELMKVAALCSGLKVGAGRAIFKEGDSGNELYVILDGCVRVMINTRGPDGAFAPSTINRLYPGQCFGEMILLNSAARSATVEAVDPTTLIVMHEQDFRQLCESDPRIGYVVIRNLAQDLAFKLRSSNLLLRGQIRWQHDELGKVHSST</sequence>
<dbReference type="PANTHER" id="PTHR23011">
    <property type="entry name" value="CYCLIC NUCLEOTIDE-BINDING DOMAIN CONTAINING PROTEIN"/>
    <property type="match status" value="1"/>
</dbReference>
<dbReference type="Gene3D" id="2.60.120.10">
    <property type="entry name" value="Jelly Rolls"/>
    <property type="match status" value="1"/>
</dbReference>
<dbReference type="CDD" id="cd00038">
    <property type="entry name" value="CAP_ED"/>
    <property type="match status" value="1"/>
</dbReference>
<dbReference type="PROSITE" id="PS50042">
    <property type="entry name" value="CNMP_BINDING_3"/>
    <property type="match status" value="1"/>
</dbReference>
<protein>
    <submittedName>
        <fullName evidence="2">Cyclic nucleotide-binding protein</fullName>
    </submittedName>
</protein>
<accession>A0A0P9CV76</accession>
<keyword evidence="3" id="KW-1185">Reference proteome</keyword>
<dbReference type="SUPFAM" id="SSF51206">
    <property type="entry name" value="cAMP-binding domain-like"/>
    <property type="match status" value="1"/>
</dbReference>
<feature type="domain" description="Cyclic nucleotide-binding" evidence="1">
    <location>
        <begin position="15"/>
        <end position="121"/>
    </location>
</feature>
<dbReference type="InterPro" id="IPR014710">
    <property type="entry name" value="RmlC-like_jellyroll"/>
</dbReference>
<evidence type="ECO:0000313" key="3">
    <source>
        <dbReference type="Proteomes" id="UP000050509"/>
    </source>
</evidence>
<dbReference type="Pfam" id="PF00027">
    <property type="entry name" value="cNMP_binding"/>
    <property type="match status" value="1"/>
</dbReference>
<evidence type="ECO:0000313" key="2">
    <source>
        <dbReference type="EMBL" id="KPV49561.1"/>
    </source>
</evidence>
<organism evidence="2 3">
    <name type="scientific">Kouleothrix aurantiaca</name>
    <dbReference type="NCBI Taxonomy" id="186479"/>
    <lineage>
        <taxon>Bacteria</taxon>
        <taxon>Bacillati</taxon>
        <taxon>Chloroflexota</taxon>
        <taxon>Chloroflexia</taxon>
        <taxon>Chloroflexales</taxon>
        <taxon>Roseiflexineae</taxon>
        <taxon>Roseiflexaceae</taxon>
        <taxon>Kouleothrix</taxon>
    </lineage>
</organism>
<dbReference type="SMART" id="SM00100">
    <property type="entry name" value="cNMP"/>
    <property type="match status" value="1"/>
</dbReference>
<dbReference type="InterPro" id="IPR000595">
    <property type="entry name" value="cNMP-bd_dom"/>
</dbReference>
<reference evidence="2 3" key="1">
    <citation type="submission" date="2015-09" db="EMBL/GenBank/DDBJ databases">
        <title>Draft genome sequence of Kouleothrix aurantiaca JCM 19913.</title>
        <authorList>
            <person name="Hemp J."/>
        </authorList>
    </citation>
    <scope>NUCLEOTIDE SEQUENCE [LARGE SCALE GENOMIC DNA]</scope>
    <source>
        <strain evidence="2 3">COM-B</strain>
    </source>
</reference>
<dbReference type="Proteomes" id="UP000050509">
    <property type="component" value="Unassembled WGS sequence"/>
</dbReference>
<dbReference type="AlphaFoldDB" id="A0A0P9CV76"/>